<sequence length="102" mass="12340">MWTVAKIRADYEGWWLFSDWTDKIVKQSSFSTYTEMLDAYKALIKQSKKDYDNYVVGKFNIHAFYNNCDMNYCEDCEEDLQIFYSFIVLNNNEVYLNMPKFE</sequence>
<evidence type="ECO:0000313" key="4">
    <source>
        <dbReference type="Proteomes" id="UP000325462"/>
    </source>
</evidence>
<gene>
    <name evidence="2" type="ORF">FO454_08665</name>
    <name evidence="1" type="ORF">HMPREF3225_01776</name>
</gene>
<evidence type="ECO:0000313" key="3">
    <source>
        <dbReference type="Proteomes" id="UP000070063"/>
    </source>
</evidence>
<name>A0ABD4EE62_STALU</name>
<dbReference type="InterPro" id="IPR010434">
    <property type="entry name" value="DUF1033"/>
</dbReference>
<dbReference type="RefSeq" id="WP_002459141.1">
    <property type="nucleotide sequence ID" value="NZ_CP014023.2"/>
</dbReference>
<accession>A0ABD4EE62</accession>
<proteinExistence type="predicted"/>
<protein>
    <submittedName>
        <fullName evidence="2">DUF1033 family protein</fullName>
    </submittedName>
</protein>
<dbReference type="EMBL" id="CP041722">
    <property type="protein sequence ID" value="QEX38950.1"/>
    <property type="molecule type" value="Genomic_DNA"/>
</dbReference>
<dbReference type="Proteomes" id="UP000325462">
    <property type="component" value="Chromosome"/>
</dbReference>
<dbReference type="Proteomes" id="UP000070063">
    <property type="component" value="Unassembled WGS sequence"/>
</dbReference>
<evidence type="ECO:0000313" key="1">
    <source>
        <dbReference type="EMBL" id="KXA37295.1"/>
    </source>
</evidence>
<dbReference type="Pfam" id="PF06279">
    <property type="entry name" value="DUF1033"/>
    <property type="match status" value="1"/>
</dbReference>
<evidence type="ECO:0000313" key="2">
    <source>
        <dbReference type="EMBL" id="QEX38950.1"/>
    </source>
</evidence>
<organism evidence="1 3">
    <name type="scientific">Staphylococcus lugdunensis</name>
    <dbReference type="NCBI Taxonomy" id="28035"/>
    <lineage>
        <taxon>Bacteria</taxon>
        <taxon>Bacillati</taxon>
        <taxon>Bacillota</taxon>
        <taxon>Bacilli</taxon>
        <taxon>Bacillales</taxon>
        <taxon>Staphylococcaceae</taxon>
        <taxon>Staphylococcus</taxon>
    </lineage>
</organism>
<reference evidence="2 4" key="2">
    <citation type="submission" date="2019-07" db="EMBL/GenBank/DDBJ databases">
        <title>Comparative genome analysis of staphylococcus lugdunensis shows clonal complex-dependent diversity of the putative virulence factor, ess/type vii locus.</title>
        <authorList>
            <person name="Lebeurre J."/>
            <person name="Dahyot S."/>
            <person name="Diene S."/>
            <person name="Paulay A."/>
            <person name="Aubourg M."/>
            <person name="Argemi X."/>
            <person name="Giard J.-C."/>
            <person name="Tournier I."/>
            <person name="Francois P."/>
            <person name="Pestel-Caron M."/>
        </authorList>
    </citation>
    <scope>NUCLEOTIDE SEQUENCE [LARGE SCALE GENOMIC DNA]</scope>
    <source>
        <strain evidence="2 4">SL13</strain>
    </source>
</reference>
<dbReference type="EMBL" id="LRQI01000077">
    <property type="protein sequence ID" value="KXA37295.1"/>
    <property type="molecule type" value="Genomic_DNA"/>
</dbReference>
<keyword evidence="4" id="KW-1185">Reference proteome</keyword>
<reference evidence="1 3" key="1">
    <citation type="submission" date="2016-01" db="EMBL/GenBank/DDBJ databases">
        <authorList>
            <person name="Mitreva M."/>
            <person name="Pepin K.H."/>
            <person name="Mihindukulasuriya K.A."/>
            <person name="Fulton R."/>
            <person name="Fronick C."/>
            <person name="O'Laughlin M."/>
            <person name="Miner T."/>
            <person name="Herter B."/>
            <person name="Rosa B.A."/>
            <person name="Cordes M."/>
            <person name="Tomlinson C."/>
            <person name="Wollam A."/>
            <person name="Palsikar V.B."/>
            <person name="Mardis E.R."/>
            <person name="Wilson R.K."/>
        </authorList>
    </citation>
    <scope>NUCLEOTIDE SEQUENCE [LARGE SCALE GENOMIC DNA]</scope>
    <source>
        <strain evidence="1 3">MJR7738</strain>
    </source>
</reference>
<dbReference type="AlphaFoldDB" id="A0ABD4EE62"/>